<dbReference type="Gene3D" id="1.10.1740.10">
    <property type="match status" value="1"/>
</dbReference>
<feature type="domain" description="RNA polymerase sigma factor 70 region 4 type 2" evidence="7">
    <location>
        <begin position="87"/>
        <end position="139"/>
    </location>
</feature>
<accession>A0ABT5EJL6</accession>
<dbReference type="Proteomes" id="UP001221411">
    <property type="component" value="Unassembled WGS sequence"/>
</dbReference>
<evidence type="ECO:0000256" key="1">
    <source>
        <dbReference type="ARBA" id="ARBA00010641"/>
    </source>
</evidence>
<evidence type="ECO:0000256" key="4">
    <source>
        <dbReference type="ARBA" id="ARBA00023125"/>
    </source>
</evidence>
<comment type="similarity">
    <text evidence="1">Belongs to the sigma-70 factor family. ECF subfamily.</text>
</comment>
<evidence type="ECO:0000313" key="8">
    <source>
        <dbReference type="EMBL" id="MDC0740950.1"/>
    </source>
</evidence>
<dbReference type="RefSeq" id="WP_271916163.1">
    <property type="nucleotide sequence ID" value="NZ_JAQNDO010000001.1"/>
</dbReference>
<dbReference type="InterPro" id="IPR013325">
    <property type="entry name" value="RNA_pol_sigma_r2"/>
</dbReference>
<dbReference type="NCBIfam" id="TIGR02937">
    <property type="entry name" value="sigma70-ECF"/>
    <property type="match status" value="1"/>
</dbReference>
<feature type="domain" description="RNA polymerase sigma-70 region 2" evidence="6">
    <location>
        <begin position="2"/>
        <end position="65"/>
    </location>
</feature>
<dbReference type="InterPro" id="IPR014284">
    <property type="entry name" value="RNA_pol_sigma-70_dom"/>
</dbReference>
<dbReference type="InterPro" id="IPR013249">
    <property type="entry name" value="RNA_pol_sigma70_r4_t2"/>
</dbReference>
<dbReference type="PANTHER" id="PTHR43133:SF8">
    <property type="entry name" value="RNA POLYMERASE SIGMA FACTOR HI_1459-RELATED"/>
    <property type="match status" value="1"/>
</dbReference>
<keyword evidence="2" id="KW-0805">Transcription regulation</keyword>
<dbReference type="InterPro" id="IPR013324">
    <property type="entry name" value="RNA_pol_sigma_r3/r4-like"/>
</dbReference>
<evidence type="ECO:0000256" key="5">
    <source>
        <dbReference type="ARBA" id="ARBA00023163"/>
    </source>
</evidence>
<evidence type="ECO:0000256" key="3">
    <source>
        <dbReference type="ARBA" id="ARBA00023082"/>
    </source>
</evidence>
<dbReference type="SUPFAM" id="SSF88946">
    <property type="entry name" value="Sigma2 domain of RNA polymerase sigma factors"/>
    <property type="match status" value="1"/>
</dbReference>
<evidence type="ECO:0000256" key="2">
    <source>
        <dbReference type="ARBA" id="ARBA00023015"/>
    </source>
</evidence>
<dbReference type="SUPFAM" id="SSF88659">
    <property type="entry name" value="Sigma3 and sigma4 domains of RNA polymerase sigma factors"/>
    <property type="match status" value="1"/>
</dbReference>
<comment type="caution">
    <text evidence="8">The sequence shown here is derived from an EMBL/GenBank/DDBJ whole genome shotgun (WGS) entry which is preliminary data.</text>
</comment>
<dbReference type="EMBL" id="JAQNDO010000001">
    <property type="protein sequence ID" value="MDC0740950.1"/>
    <property type="molecule type" value="Genomic_DNA"/>
</dbReference>
<dbReference type="InterPro" id="IPR039425">
    <property type="entry name" value="RNA_pol_sigma-70-like"/>
</dbReference>
<keyword evidence="5" id="KW-0804">Transcription</keyword>
<keyword evidence="4" id="KW-0238">DNA-binding</keyword>
<dbReference type="InterPro" id="IPR036388">
    <property type="entry name" value="WH-like_DNA-bd_sf"/>
</dbReference>
<dbReference type="InterPro" id="IPR007627">
    <property type="entry name" value="RNA_pol_sigma70_r2"/>
</dbReference>
<proteinExistence type="inferred from homology"/>
<protein>
    <submittedName>
        <fullName evidence="8">Sigma-70 family RNA polymerase sigma factor</fullName>
    </submittedName>
</protein>
<gene>
    <name evidence="8" type="ORF">POL67_06300</name>
</gene>
<dbReference type="Gene3D" id="1.10.10.10">
    <property type="entry name" value="Winged helix-like DNA-binding domain superfamily/Winged helix DNA-binding domain"/>
    <property type="match status" value="1"/>
</dbReference>
<evidence type="ECO:0000313" key="9">
    <source>
        <dbReference type="Proteomes" id="UP001221411"/>
    </source>
</evidence>
<dbReference type="Pfam" id="PF04542">
    <property type="entry name" value="Sigma70_r2"/>
    <property type="match status" value="1"/>
</dbReference>
<evidence type="ECO:0000259" key="7">
    <source>
        <dbReference type="Pfam" id="PF08281"/>
    </source>
</evidence>
<keyword evidence="3" id="KW-0731">Sigma factor</keyword>
<keyword evidence="9" id="KW-1185">Reference proteome</keyword>
<name>A0ABT5EJL6_9BACT</name>
<sequence>MYIAHSATIRAKLQWLGFSGQTLEDLHHEVFVIAIRHAEDLRGEGRAWLVKVARGVVANYRRRRREVLDAEAGIDELSRAVDPEVREIVRRGLDTLGDVERQLVVRYDLYGETITEIACDFGMTAERAYARLRSARKRLRRIIEEGVGAGSDE</sequence>
<organism evidence="8 9">
    <name type="scientific">Polyangium mundeleinium</name>
    <dbReference type="NCBI Taxonomy" id="2995306"/>
    <lineage>
        <taxon>Bacteria</taxon>
        <taxon>Pseudomonadati</taxon>
        <taxon>Myxococcota</taxon>
        <taxon>Polyangia</taxon>
        <taxon>Polyangiales</taxon>
        <taxon>Polyangiaceae</taxon>
        <taxon>Polyangium</taxon>
    </lineage>
</organism>
<dbReference type="PANTHER" id="PTHR43133">
    <property type="entry name" value="RNA POLYMERASE ECF-TYPE SIGMA FACTO"/>
    <property type="match status" value="1"/>
</dbReference>
<evidence type="ECO:0000259" key="6">
    <source>
        <dbReference type="Pfam" id="PF04542"/>
    </source>
</evidence>
<reference evidence="8 9" key="1">
    <citation type="submission" date="2022-11" db="EMBL/GenBank/DDBJ databases">
        <title>Minimal conservation of predation-associated metabolite biosynthetic gene clusters underscores biosynthetic potential of Myxococcota including descriptions for ten novel species: Archangium lansinium sp. nov., Myxococcus landrumus sp. nov., Nannocystis bai.</title>
        <authorList>
            <person name="Ahearne A."/>
            <person name="Stevens C."/>
            <person name="Dowd S."/>
        </authorList>
    </citation>
    <scope>NUCLEOTIDE SEQUENCE [LARGE SCALE GENOMIC DNA]</scope>
    <source>
        <strain evidence="8 9">RJM3</strain>
    </source>
</reference>
<dbReference type="Pfam" id="PF08281">
    <property type="entry name" value="Sigma70_r4_2"/>
    <property type="match status" value="1"/>
</dbReference>